<dbReference type="InterPro" id="IPR007214">
    <property type="entry name" value="YbaK/aa-tRNA-synth-assoc-dom"/>
</dbReference>
<dbReference type="AlphaFoldDB" id="A0A1M7ELW6"/>
<dbReference type="EC" id="4.2.-.-" evidence="4"/>
<sequence length="156" mass="17250">MNKTNVMRLLEQAKIPYTPHEYEVDENNLAGEHVAKQIGLPFERVFKTLVAFGEKHGVAVFCIPVGTELDLKKAAKAAGEKKIDLLPVKDLLKHTGYIRGGCSPIGMKKKYPTYIDETATLYDTITVSAGVRGCQIELEPNAIISYVEAKEMDLVV</sequence>
<dbReference type="PANTHER" id="PTHR30411:SF0">
    <property type="entry name" value="CYS-TRNA(PRO)_CYS-TRNA(CYS) DEACYLASE YBAK"/>
    <property type="match status" value="1"/>
</dbReference>
<dbReference type="Pfam" id="PF04073">
    <property type="entry name" value="tRNA_edit"/>
    <property type="match status" value="1"/>
</dbReference>
<dbReference type="PANTHER" id="PTHR30411">
    <property type="entry name" value="CYTOPLASMIC PROTEIN"/>
    <property type="match status" value="1"/>
</dbReference>
<protein>
    <recommendedName>
        <fullName evidence="4">Cys-tRNA(Pro)/Cys-tRNA(Cys) deacylase</fullName>
        <ecNumber evidence="4">4.2.-.-</ecNumber>
    </recommendedName>
</protein>
<dbReference type="GO" id="GO:0006412">
    <property type="term" value="P:translation"/>
    <property type="evidence" value="ECO:0007669"/>
    <property type="project" value="UniProtKB-KW"/>
</dbReference>
<dbReference type="CDD" id="cd00002">
    <property type="entry name" value="YbaK_deacylase"/>
    <property type="match status" value="1"/>
</dbReference>
<keyword evidence="3 4" id="KW-0456">Lyase</keyword>
<dbReference type="InterPro" id="IPR036754">
    <property type="entry name" value="YbaK/aa-tRNA-synt-asso_dom_sf"/>
</dbReference>
<keyword evidence="7" id="KW-1185">Reference proteome</keyword>
<evidence type="ECO:0000313" key="6">
    <source>
        <dbReference type="EMBL" id="SHL92583.1"/>
    </source>
</evidence>
<dbReference type="NCBIfam" id="TIGR00011">
    <property type="entry name" value="YbaK_EbsC"/>
    <property type="match status" value="1"/>
</dbReference>
<comment type="similarity">
    <text evidence="1 4">Belongs to the prolyl-tRNA editing family. YbaK/EbsC subfamily.</text>
</comment>
<dbReference type="OrthoDB" id="9809296at2"/>
<dbReference type="RefSeq" id="WP_073281578.1">
    <property type="nucleotide sequence ID" value="NZ_FRCP01000005.1"/>
</dbReference>
<evidence type="ECO:0000256" key="3">
    <source>
        <dbReference type="ARBA" id="ARBA00023239"/>
    </source>
</evidence>
<evidence type="ECO:0000256" key="1">
    <source>
        <dbReference type="ARBA" id="ARBA00009798"/>
    </source>
</evidence>
<dbReference type="STRING" id="1120996.SAMN02746066_00054"/>
<gene>
    <name evidence="6" type="ORF">SAMN02746066_00054</name>
</gene>
<dbReference type="PIRSF" id="PIRSF006181">
    <property type="entry name" value="EbsC_YbaK"/>
    <property type="match status" value="1"/>
</dbReference>
<dbReference type="EMBL" id="FRCP01000005">
    <property type="protein sequence ID" value="SHL92583.1"/>
    <property type="molecule type" value="Genomic_DNA"/>
</dbReference>
<dbReference type="SUPFAM" id="SSF55826">
    <property type="entry name" value="YbaK/ProRS associated domain"/>
    <property type="match status" value="1"/>
</dbReference>
<reference evidence="6 7" key="1">
    <citation type="submission" date="2016-11" db="EMBL/GenBank/DDBJ databases">
        <authorList>
            <person name="Jaros S."/>
            <person name="Januszkiewicz K."/>
            <person name="Wedrychowicz H."/>
        </authorList>
    </citation>
    <scope>NUCLEOTIDE SEQUENCE [LARGE SCALE GENOMIC DNA]</scope>
    <source>
        <strain evidence="6 7">DSM 15930</strain>
    </source>
</reference>
<feature type="domain" description="YbaK/aminoacyl-tRNA synthetase-associated" evidence="5">
    <location>
        <begin position="32"/>
        <end position="143"/>
    </location>
</feature>
<evidence type="ECO:0000259" key="5">
    <source>
        <dbReference type="Pfam" id="PF04073"/>
    </source>
</evidence>
<keyword evidence="2 4" id="KW-0648">Protein biosynthesis</keyword>
<dbReference type="Gene3D" id="3.90.960.10">
    <property type="entry name" value="YbaK/aminoacyl-tRNA synthetase-associated domain"/>
    <property type="match status" value="1"/>
</dbReference>
<evidence type="ECO:0000256" key="2">
    <source>
        <dbReference type="ARBA" id="ARBA00022917"/>
    </source>
</evidence>
<evidence type="ECO:0000256" key="4">
    <source>
        <dbReference type="PIRNR" id="PIRNR006181"/>
    </source>
</evidence>
<dbReference type="Proteomes" id="UP000184038">
    <property type="component" value="Unassembled WGS sequence"/>
</dbReference>
<proteinExistence type="inferred from homology"/>
<organism evidence="6 7">
    <name type="scientific">Anaerosporobacter mobilis DSM 15930</name>
    <dbReference type="NCBI Taxonomy" id="1120996"/>
    <lineage>
        <taxon>Bacteria</taxon>
        <taxon>Bacillati</taxon>
        <taxon>Bacillota</taxon>
        <taxon>Clostridia</taxon>
        <taxon>Lachnospirales</taxon>
        <taxon>Lachnospiraceae</taxon>
        <taxon>Anaerosporobacter</taxon>
    </lineage>
</organism>
<dbReference type="GO" id="GO:0016829">
    <property type="term" value="F:lyase activity"/>
    <property type="evidence" value="ECO:0007669"/>
    <property type="project" value="UniProtKB-KW"/>
</dbReference>
<evidence type="ECO:0000313" key="7">
    <source>
        <dbReference type="Proteomes" id="UP000184038"/>
    </source>
</evidence>
<dbReference type="InterPro" id="IPR004369">
    <property type="entry name" value="Prolyl-tRNA_editing_YbaK/EbsC"/>
</dbReference>
<name>A0A1M7ELW6_9FIRM</name>
<accession>A0A1M7ELW6</accession>
<dbReference type="GO" id="GO:0002161">
    <property type="term" value="F:aminoacyl-tRNA deacylase activity"/>
    <property type="evidence" value="ECO:0007669"/>
    <property type="project" value="InterPro"/>
</dbReference>